<feature type="region of interest" description="Disordered" evidence="1">
    <location>
        <begin position="79"/>
        <end position="102"/>
    </location>
</feature>
<feature type="region of interest" description="Disordered" evidence="1">
    <location>
        <begin position="161"/>
        <end position="191"/>
    </location>
</feature>
<protein>
    <recommendedName>
        <fullName evidence="4">HTH psq-type domain-containing protein</fullName>
    </recommendedName>
</protein>
<sequence>MSHRMKYSLEKKKIILNEYDYGNHTTKQIAEKYQMPLSTVLYFIRNRSKYEQRNNHHQDDQDDQDNIGVKRKRLDIDSICSSDDDDHQNQQQQQQPRIRKISNDMKSMIIKAWEERDQGGNDNGGGGGVGWSMRKIAEHFGVSTRSVSRCLAYQRRRNDLIASNNDNNSPDHQKIDDNEFDLDDDDDDDDDDDLIAIQSNSNFTDEHCIDEQRLLVGEHQSSTMISNSDHQNDENETIHRQWSSIKRSKSTIDPCDQKLDDELINSINEIFDHLKKLRNISKRLKSPLNRMVLKFSETILQQANSYVCQSNDDYDDTFESK</sequence>
<reference evidence="2 3" key="1">
    <citation type="journal article" date="2018" name="J. Allergy Clin. Immunol.">
        <title>High-quality assembly of Dermatophagoides pteronyssinus genome and transcriptome reveals a wide range of novel allergens.</title>
        <authorList>
            <person name="Liu X.Y."/>
            <person name="Yang K.Y."/>
            <person name="Wang M.Q."/>
            <person name="Kwok J.S."/>
            <person name="Zeng X."/>
            <person name="Yang Z."/>
            <person name="Xiao X.J."/>
            <person name="Lau C.P."/>
            <person name="Li Y."/>
            <person name="Huang Z.M."/>
            <person name="Ba J.G."/>
            <person name="Yim A.K."/>
            <person name="Ouyang C.Y."/>
            <person name="Ngai S.M."/>
            <person name="Chan T.F."/>
            <person name="Leung E.L."/>
            <person name="Liu L."/>
            <person name="Liu Z.G."/>
            <person name="Tsui S.K."/>
        </authorList>
    </citation>
    <scope>NUCLEOTIDE SEQUENCE [LARGE SCALE GENOMIC DNA]</scope>
    <source>
        <strain evidence="2">Derp</strain>
    </source>
</reference>
<name>A0ABQ8J6D8_DERPT</name>
<proteinExistence type="predicted"/>
<dbReference type="EMBL" id="NJHN03000065">
    <property type="protein sequence ID" value="KAH9418148.1"/>
    <property type="molecule type" value="Genomic_DNA"/>
</dbReference>
<dbReference type="Proteomes" id="UP000887458">
    <property type="component" value="Unassembled WGS sequence"/>
</dbReference>
<reference evidence="2 3" key="2">
    <citation type="journal article" date="2022" name="Mol. Biol. Evol.">
        <title>Comparative Genomics Reveals Insights into the Divergent Evolution of Astigmatic Mites and Household Pest Adaptations.</title>
        <authorList>
            <person name="Xiong Q."/>
            <person name="Wan A.T."/>
            <person name="Liu X."/>
            <person name="Fung C.S."/>
            <person name="Xiao X."/>
            <person name="Malainual N."/>
            <person name="Hou J."/>
            <person name="Wang L."/>
            <person name="Wang M."/>
            <person name="Yang K.Y."/>
            <person name="Cui Y."/>
            <person name="Leung E.L."/>
            <person name="Nong W."/>
            <person name="Shin S.K."/>
            <person name="Au S.W."/>
            <person name="Jeong K.Y."/>
            <person name="Chew F.T."/>
            <person name="Hui J.H."/>
            <person name="Leung T.F."/>
            <person name="Tungtrongchitr A."/>
            <person name="Zhong N."/>
            <person name="Liu Z."/>
            <person name="Tsui S.K."/>
        </authorList>
    </citation>
    <scope>NUCLEOTIDE SEQUENCE [LARGE SCALE GENOMIC DNA]</scope>
    <source>
        <strain evidence="2">Derp</strain>
    </source>
</reference>
<evidence type="ECO:0008006" key="4">
    <source>
        <dbReference type="Google" id="ProtNLM"/>
    </source>
</evidence>
<evidence type="ECO:0000256" key="1">
    <source>
        <dbReference type="SAM" id="MobiDB-lite"/>
    </source>
</evidence>
<comment type="caution">
    <text evidence="2">The sequence shown here is derived from an EMBL/GenBank/DDBJ whole genome shotgun (WGS) entry which is preliminary data.</text>
</comment>
<accession>A0ABQ8J6D8</accession>
<keyword evidence="3" id="KW-1185">Reference proteome</keyword>
<evidence type="ECO:0000313" key="2">
    <source>
        <dbReference type="EMBL" id="KAH9418148.1"/>
    </source>
</evidence>
<gene>
    <name evidence="2" type="ORF">DERP_010701</name>
</gene>
<organism evidence="2 3">
    <name type="scientific">Dermatophagoides pteronyssinus</name>
    <name type="common">European house dust mite</name>
    <dbReference type="NCBI Taxonomy" id="6956"/>
    <lineage>
        <taxon>Eukaryota</taxon>
        <taxon>Metazoa</taxon>
        <taxon>Ecdysozoa</taxon>
        <taxon>Arthropoda</taxon>
        <taxon>Chelicerata</taxon>
        <taxon>Arachnida</taxon>
        <taxon>Acari</taxon>
        <taxon>Acariformes</taxon>
        <taxon>Sarcoptiformes</taxon>
        <taxon>Astigmata</taxon>
        <taxon>Psoroptidia</taxon>
        <taxon>Analgoidea</taxon>
        <taxon>Pyroglyphidae</taxon>
        <taxon>Dermatophagoidinae</taxon>
        <taxon>Dermatophagoides</taxon>
    </lineage>
</organism>
<feature type="compositionally biased region" description="Acidic residues" evidence="1">
    <location>
        <begin position="178"/>
        <end position="191"/>
    </location>
</feature>
<evidence type="ECO:0000313" key="3">
    <source>
        <dbReference type="Proteomes" id="UP000887458"/>
    </source>
</evidence>